<feature type="transmembrane region" description="Helical" evidence="8">
    <location>
        <begin position="558"/>
        <end position="582"/>
    </location>
</feature>
<evidence type="ECO:0000256" key="8">
    <source>
        <dbReference type="SAM" id="Phobius"/>
    </source>
</evidence>
<feature type="compositionally biased region" description="Polar residues" evidence="7">
    <location>
        <begin position="469"/>
        <end position="484"/>
    </location>
</feature>
<comment type="subcellular location">
    <subcellularLocation>
        <location evidence="1">Membrane</location>
        <topology evidence="1">Multi-pass membrane protein</topology>
    </subcellularLocation>
</comment>
<sequence length="627" mass="66557">MGFADQGRSSEMATLSWWRRRKHVDAKGRKSHQLAKTLSALQLIPIGVGSTIGAGVYVLVGTVAREKSGPALTLSFLIAGIAAACSAFCYAELASRCPSAGSAYHYSYICVGEGVAWLIGWALVLEYTVGGSAVARGISPNLALLIGGEDNLPLWLSRSTIPGTSIVIDPCAAVLVILVTILLCLGVKESAMVQAIITFSNVCVLIFVIIAGAAIGFETDWIGYRQADGFLPFGFNGMLGGAATVFFAYIGFDTVASTAEEVKHPQRDLPLGIGIALAICGSLYMLVSAVIVGIVPYTEIDVNTPMSSAFSRYGVQWAMYVVSAGAVAALSSTLMGSLLPQPRILMAMARDGLLPYFFLHVNKWSMVPINSTILTGVVAMLLAFFMNVDQLSGMVSVGTLLAFAVVSASILILRFVPPSDILTSFPYSVPSPNQLLVSDIEAEAFFQDSSGLQQDGSACPLLKEDQQKHGTPSDSTIPQENDQVSESKDEYTRRRLAAMGIGSSCIGALLVAVGASGDLLPSWLRYVLASIGAVAFSGGAITLSFLKQDEGRHTFGQSGGFLCPFVPWLPLLSILINVYLLANLGLSTWLRVGVWLILGAAVYFMYGIRHSLLSEKGRVAKDFAPLS</sequence>
<dbReference type="GO" id="GO:0015171">
    <property type="term" value="F:amino acid transmembrane transporter activity"/>
    <property type="evidence" value="ECO:0007669"/>
    <property type="project" value="TreeGrafter"/>
</dbReference>
<feature type="transmembrane region" description="Helical" evidence="8">
    <location>
        <begin position="394"/>
        <end position="416"/>
    </location>
</feature>
<evidence type="ECO:0000256" key="7">
    <source>
        <dbReference type="SAM" id="MobiDB-lite"/>
    </source>
</evidence>
<keyword evidence="4 8" id="KW-0812">Transmembrane</keyword>
<evidence type="ECO:0000313" key="10">
    <source>
        <dbReference type="EMBL" id="KAI5077666.1"/>
    </source>
</evidence>
<proteinExistence type="inferred from homology"/>
<name>A0A9D4ZLK4_ADICA</name>
<feature type="transmembrane region" description="Helical" evidence="8">
    <location>
        <begin position="317"/>
        <end position="339"/>
    </location>
</feature>
<feature type="transmembrane region" description="Helical" evidence="8">
    <location>
        <begin position="37"/>
        <end position="60"/>
    </location>
</feature>
<dbReference type="GO" id="GO:0016020">
    <property type="term" value="C:membrane"/>
    <property type="evidence" value="ECO:0007669"/>
    <property type="project" value="UniProtKB-SubCell"/>
</dbReference>
<dbReference type="PANTHER" id="PTHR43243">
    <property type="entry name" value="INNER MEMBRANE TRANSPORTER YGJI-RELATED"/>
    <property type="match status" value="1"/>
</dbReference>
<evidence type="ECO:0000313" key="11">
    <source>
        <dbReference type="Proteomes" id="UP000886520"/>
    </source>
</evidence>
<dbReference type="InterPro" id="IPR002293">
    <property type="entry name" value="AA/rel_permease1"/>
</dbReference>
<feature type="domain" description="Cationic amino acid transporter C-terminal" evidence="9">
    <location>
        <begin position="561"/>
        <end position="611"/>
    </location>
</feature>
<feature type="transmembrane region" description="Helical" evidence="8">
    <location>
        <begin position="196"/>
        <end position="217"/>
    </location>
</feature>
<feature type="transmembrane region" description="Helical" evidence="8">
    <location>
        <begin position="523"/>
        <end position="546"/>
    </location>
</feature>
<dbReference type="AlphaFoldDB" id="A0A9D4ZLK4"/>
<feature type="transmembrane region" description="Helical" evidence="8">
    <location>
        <begin position="496"/>
        <end position="517"/>
    </location>
</feature>
<evidence type="ECO:0000256" key="5">
    <source>
        <dbReference type="ARBA" id="ARBA00022989"/>
    </source>
</evidence>
<dbReference type="InterPro" id="IPR029485">
    <property type="entry name" value="CAT_C"/>
</dbReference>
<feature type="transmembrane region" description="Helical" evidence="8">
    <location>
        <begin position="72"/>
        <end position="91"/>
    </location>
</feature>
<comment type="similarity">
    <text evidence="2">Belongs to the amino acid-polyamine-organocation (APC) superfamily. Cationic amino acid transporter (CAT) (TC 2.A.3.3) family.</text>
</comment>
<dbReference type="OrthoDB" id="3900342at2759"/>
<keyword evidence="3" id="KW-0813">Transport</keyword>
<evidence type="ECO:0000259" key="9">
    <source>
        <dbReference type="Pfam" id="PF13906"/>
    </source>
</evidence>
<gene>
    <name evidence="10" type="ORF">GOP47_0007490</name>
</gene>
<evidence type="ECO:0000256" key="3">
    <source>
        <dbReference type="ARBA" id="ARBA00022448"/>
    </source>
</evidence>
<evidence type="ECO:0000256" key="6">
    <source>
        <dbReference type="ARBA" id="ARBA00023136"/>
    </source>
</evidence>
<feature type="transmembrane region" description="Helical" evidence="8">
    <location>
        <begin position="367"/>
        <end position="388"/>
    </location>
</feature>
<feature type="transmembrane region" description="Helical" evidence="8">
    <location>
        <begin position="588"/>
        <end position="608"/>
    </location>
</feature>
<evidence type="ECO:0000256" key="1">
    <source>
        <dbReference type="ARBA" id="ARBA00004141"/>
    </source>
</evidence>
<evidence type="ECO:0000256" key="2">
    <source>
        <dbReference type="ARBA" id="ARBA00008572"/>
    </source>
</evidence>
<reference evidence="10" key="1">
    <citation type="submission" date="2021-01" db="EMBL/GenBank/DDBJ databases">
        <title>Adiantum capillus-veneris genome.</title>
        <authorList>
            <person name="Fang Y."/>
            <person name="Liao Q."/>
        </authorList>
    </citation>
    <scope>NUCLEOTIDE SEQUENCE</scope>
    <source>
        <strain evidence="10">H3</strain>
        <tissue evidence="10">Leaf</tissue>
    </source>
</reference>
<dbReference type="PANTHER" id="PTHR43243:SF4">
    <property type="entry name" value="CATIONIC AMINO ACID TRANSPORTER 4"/>
    <property type="match status" value="1"/>
</dbReference>
<organism evidence="10 11">
    <name type="scientific">Adiantum capillus-veneris</name>
    <name type="common">Maidenhair fern</name>
    <dbReference type="NCBI Taxonomy" id="13818"/>
    <lineage>
        <taxon>Eukaryota</taxon>
        <taxon>Viridiplantae</taxon>
        <taxon>Streptophyta</taxon>
        <taxon>Embryophyta</taxon>
        <taxon>Tracheophyta</taxon>
        <taxon>Polypodiopsida</taxon>
        <taxon>Polypodiidae</taxon>
        <taxon>Polypodiales</taxon>
        <taxon>Pteridineae</taxon>
        <taxon>Pteridaceae</taxon>
        <taxon>Vittarioideae</taxon>
        <taxon>Adiantum</taxon>
    </lineage>
</organism>
<comment type="caution">
    <text evidence="10">The sequence shown here is derived from an EMBL/GenBank/DDBJ whole genome shotgun (WGS) entry which is preliminary data.</text>
</comment>
<accession>A0A9D4ZLK4</accession>
<dbReference type="Proteomes" id="UP000886520">
    <property type="component" value="Chromosome 7"/>
</dbReference>
<feature type="transmembrane region" description="Helical" evidence="8">
    <location>
        <begin position="161"/>
        <end position="184"/>
    </location>
</feature>
<dbReference type="Pfam" id="PF13906">
    <property type="entry name" value="AA_permease_C"/>
    <property type="match status" value="1"/>
</dbReference>
<feature type="region of interest" description="Disordered" evidence="7">
    <location>
        <begin position="464"/>
        <end position="489"/>
    </location>
</feature>
<keyword evidence="6 8" id="KW-0472">Membrane</keyword>
<keyword evidence="5 8" id="KW-1133">Transmembrane helix</keyword>
<keyword evidence="11" id="KW-1185">Reference proteome</keyword>
<dbReference type="Gene3D" id="1.20.1740.10">
    <property type="entry name" value="Amino acid/polyamine transporter I"/>
    <property type="match status" value="2"/>
</dbReference>
<dbReference type="EMBL" id="JABFUD020000007">
    <property type="protein sequence ID" value="KAI5077666.1"/>
    <property type="molecule type" value="Genomic_DNA"/>
</dbReference>
<feature type="transmembrane region" description="Helical" evidence="8">
    <location>
        <begin position="229"/>
        <end position="252"/>
    </location>
</feature>
<protein>
    <recommendedName>
        <fullName evidence="9">Cationic amino acid transporter C-terminal domain-containing protein</fullName>
    </recommendedName>
</protein>
<evidence type="ECO:0000256" key="4">
    <source>
        <dbReference type="ARBA" id="ARBA00022692"/>
    </source>
</evidence>
<feature type="transmembrane region" description="Helical" evidence="8">
    <location>
        <begin position="103"/>
        <end position="124"/>
    </location>
</feature>
<feature type="transmembrane region" description="Helical" evidence="8">
    <location>
        <begin position="273"/>
        <end position="297"/>
    </location>
</feature>
<dbReference type="Pfam" id="PF13520">
    <property type="entry name" value="AA_permease_2"/>
    <property type="match status" value="1"/>
</dbReference>